<proteinExistence type="predicted"/>
<keyword evidence="1" id="KW-1185">Reference proteome</keyword>
<reference evidence="2" key="1">
    <citation type="submission" date="2022-11" db="UniProtKB">
        <authorList>
            <consortium name="WormBaseParasite"/>
        </authorList>
    </citation>
    <scope>IDENTIFICATION</scope>
</reference>
<accession>A0A915DKM7</accession>
<dbReference type="WBParaSite" id="jg20536">
    <property type="protein sequence ID" value="jg20536"/>
    <property type="gene ID" value="jg20536"/>
</dbReference>
<evidence type="ECO:0000313" key="2">
    <source>
        <dbReference type="WBParaSite" id="jg20536"/>
    </source>
</evidence>
<dbReference type="AlphaFoldDB" id="A0A915DKM7"/>
<name>A0A915DKM7_9BILA</name>
<evidence type="ECO:0000313" key="1">
    <source>
        <dbReference type="Proteomes" id="UP000887574"/>
    </source>
</evidence>
<organism evidence="1 2">
    <name type="scientific">Ditylenchus dipsaci</name>
    <dbReference type="NCBI Taxonomy" id="166011"/>
    <lineage>
        <taxon>Eukaryota</taxon>
        <taxon>Metazoa</taxon>
        <taxon>Ecdysozoa</taxon>
        <taxon>Nematoda</taxon>
        <taxon>Chromadorea</taxon>
        <taxon>Rhabditida</taxon>
        <taxon>Tylenchina</taxon>
        <taxon>Tylenchomorpha</taxon>
        <taxon>Sphaerularioidea</taxon>
        <taxon>Anguinidae</taxon>
        <taxon>Anguininae</taxon>
        <taxon>Ditylenchus</taxon>
    </lineage>
</organism>
<protein>
    <submittedName>
        <fullName evidence="2">Uncharacterized protein</fullName>
    </submittedName>
</protein>
<sequence>MLDSVAFPTLGQPFEISIHKKIMLPFGNFLICHLQYFRQRSRIIMDNSYLSGISDQGNIVEVLVHYKLGEKNQEAVLKIKNNLTFVEFGSKIVETFWSKIMDGGVKSFSISKFYTKFNRNVLLRNSSSDFLEDGFEFKVDHASGEEQETTFWVKSIEVERDQMATARKSFTNSSKPAVPSLLSYDCGQLNWHKEANNCQLGGFAKNFGLSLPVESDSSGQIIDSDNFFLEFPSEAQGLDATVAENNNSSKVQLNKSFPGKQSSKRRAYVDLDKPLTEDSDLSFVCAEPRDTTFLMELHNSSRPLVSEKSIQEVRDHLEAPFCRRFLLPSPISQVLNVAEEIVEESVPVLDQKDAEEKVEELLKVCRTERDSDEQSNLVRKILNLLQGLGDPFELIKREFDVKMIERKITYDTEFANSFSKFWAPAMLDWYANNREDYDVDLKDLISSEELSMRALKLLCAFTEPSSFIGGFFCKAESEDMMNKILTKSQMGCAKIVDFQSNYFLAFCGKKIGLKGGLADAISFYCMIHSFFGYRFQNKNSQQLMYGVAVLLGLPLPTFCEFSERLKQMLQGSYKIIHARLLEEKVCQKVVRNSSGLLKLLGISQAVVLNVYL</sequence>
<dbReference type="Proteomes" id="UP000887574">
    <property type="component" value="Unplaced"/>
</dbReference>